<protein>
    <submittedName>
        <fullName evidence="6">Xylulokinase</fullName>
        <ecNumber evidence="6">2.7.1.17</ecNumber>
    </submittedName>
</protein>
<comment type="caution">
    <text evidence="6">The sequence shown here is derived from an EMBL/GenBank/DDBJ whole genome shotgun (WGS) entry which is preliminary data.</text>
</comment>
<dbReference type="Pfam" id="PF00370">
    <property type="entry name" value="FGGY_N"/>
    <property type="match status" value="1"/>
</dbReference>
<dbReference type="PANTHER" id="PTHR43095">
    <property type="entry name" value="SUGAR KINASE"/>
    <property type="match status" value="1"/>
</dbReference>
<evidence type="ECO:0000256" key="3">
    <source>
        <dbReference type="ARBA" id="ARBA00022777"/>
    </source>
</evidence>
<dbReference type="InterPro" id="IPR018485">
    <property type="entry name" value="FGGY_C"/>
</dbReference>
<dbReference type="EC" id="2.7.1.17" evidence="6"/>
<dbReference type="SUPFAM" id="SSF53067">
    <property type="entry name" value="Actin-like ATPase domain"/>
    <property type="match status" value="2"/>
</dbReference>
<dbReference type="Proteomes" id="UP001549321">
    <property type="component" value="Unassembled WGS sequence"/>
</dbReference>
<dbReference type="PIRSF" id="PIRSF000538">
    <property type="entry name" value="GlpK"/>
    <property type="match status" value="1"/>
</dbReference>
<evidence type="ECO:0000256" key="2">
    <source>
        <dbReference type="ARBA" id="ARBA00022679"/>
    </source>
</evidence>
<evidence type="ECO:0000256" key="1">
    <source>
        <dbReference type="ARBA" id="ARBA00009156"/>
    </source>
</evidence>
<dbReference type="CDD" id="cd07808">
    <property type="entry name" value="ASKHA_NBD_FGGY_EcXK-like"/>
    <property type="match status" value="1"/>
</dbReference>
<sequence length="482" mass="51300">MFLGIDLGTGSVKALLIDGSGRAVAEASRTYAVRSPVPGYAETAVEAWWTATVAAVRECCAGRGDDVQGIGLSGQAHGVVVLDKNDQPLRPAILWADQRATAQMEEILALPAAIRLPLANPVVTGMAGLSLMWLRDNEPATFAAIRRALSPKDWLRFVMTGEVATEPSDASMTLLYDIVEDQWSTELIRKVGIDPDILSPIVESSSVAGRLTNVRAEELGLRPGIPVAAGLSDTAACLFGMGQINPGATILQIGSGIQIMAVTDRIEPKLQPFYNSYRGIGRSLYVMAAMQNGGTVFEWARGVLGATWPEMYEGAFESGEGHGGVTFLPYAAGERAPLLDPDATAVWANMRLGCSRNQIIRSVFDGVAMAIRDSWDALKREGITAPHMLLAGGGSGDPRWRRLLADTIQVPLKPALDAGSATLGAAYLGGMAAGHWTQPADIPFAAATDPMILPRPVDGLDEDLAHFRGIYRGLKQSSRPTI</sequence>
<dbReference type="InterPro" id="IPR043129">
    <property type="entry name" value="ATPase_NBD"/>
</dbReference>
<keyword evidence="7" id="KW-1185">Reference proteome</keyword>
<evidence type="ECO:0000259" key="5">
    <source>
        <dbReference type="Pfam" id="PF02782"/>
    </source>
</evidence>
<dbReference type="InterPro" id="IPR000577">
    <property type="entry name" value="Carb_kinase_FGGY"/>
</dbReference>
<dbReference type="PANTHER" id="PTHR43095:SF5">
    <property type="entry name" value="XYLULOSE KINASE"/>
    <property type="match status" value="1"/>
</dbReference>
<keyword evidence="3" id="KW-0418">Kinase</keyword>
<name>A0ABV2QWS9_9HYPH</name>
<organism evidence="6 7">
    <name type="scientific">Kaistia defluvii</name>
    <dbReference type="NCBI Taxonomy" id="410841"/>
    <lineage>
        <taxon>Bacteria</taxon>
        <taxon>Pseudomonadati</taxon>
        <taxon>Pseudomonadota</taxon>
        <taxon>Alphaproteobacteria</taxon>
        <taxon>Hyphomicrobiales</taxon>
        <taxon>Kaistiaceae</taxon>
        <taxon>Kaistia</taxon>
    </lineage>
</organism>
<comment type="similarity">
    <text evidence="1">Belongs to the FGGY kinase family.</text>
</comment>
<feature type="domain" description="Carbohydrate kinase FGGY C-terminal" evidence="5">
    <location>
        <begin position="315"/>
        <end position="433"/>
    </location>
</feature>
<evidence type="ECO:0000259" key="4">
    <source>
        <dbReference type="Pfam" id="PF00370"/>
    </source>
</evidence>
<gene>
    <name evidence="6" type="ORF">ABIE08_001390</name>
</gene>
<dbReference type="InterPro" id="IPR050406">
    <property type="entry name" value="FGGY_Carb_Kinase"/>
</dbReference>
<evidence type="ECO:0000313" key="6">
    <source>
        <dbReference type="EMBL" id="MET4633477.1"/>
    </source>
</evidence>
<dbReference type="RefSeq" id="WP_354549789.1">
    <property type="nucleotide sequence ID" value="NZ_JBEPSM010000001.1"/>
</dbReference>
<dbReference type="GO" id="GO:0004856">
    <property type="term" value="F:D-xylulokinase activity"/>
    <property type="evidence" value="ECO:0007669"/>
    <property type="project" value="UniProtKB-EC"/>
</dbReference>
<keyword evidence="2 6" id="KW-0808">Transferase</keyword>
<feature type="domain" description="Carbohydrate kinase FGGY N-terminal" evidence="4">
    <location>
        <begin position="1"/>
        <end position="240"/>
    </location>
</feature>
<dbReference type="EMBL" id="JBEPSM010000001">
    <property type="protein sequence ID" value="MET4633477.1"/>
    <property type="molecule type" value="Genomic_DNA"/>
</dbReference>
<reference evidence="6 7" key="1">
    <citation type="submission" date="2024-06" db="EMBL/GenBank/DDBJ databases">
        <title>Sorghum-associated microbial communities from plants grown in Nebraska, USA.</title>
        <authorList>
            <person name="Schachtman D."/>
        </authorList>
    </citation>
    <scope>NUCLEOTIDE SEQUENCE [LARGE SCALE GENOMIC DNA]</scope>
    <source>
        <strain evidence="6 7">3207</strain>
    </source>
</reference>
<dbReference type="Pfam" id="PF02782">
    <property type="entry name" value="FGGY_C"/>
    <property type="match status" value="1"/>
</dbReference>
<accession>A0ABV2QWS9</accession>
<dbReference type="InterPro" id="IPR018484">
    <property type="entry name" value="FGGY_N"/>
</dbReference>
<dbReference type="Gene3D" id="3.30.420.40">
    <property type="match status" value="2"/>
</dbReference>
<evidence type="ECO:0000313" key="7">
    <source>
        <dbReference type="Proteomes" id="UP001549321"/>
    </source>
</evidence>
<proteinExistence type="inferred from homology"/>